<dbReference type="CDD" id="cd07067">
    <property type="entry name" value="HP_PGM_like"/>
    <property type="match status" value="1"/>
</dbReference>
<evidence type="ECO:0000313" key="2">
    <source>
        <dbReference type="Proteomes" id="UP000193623"/>
    </source>
</evidence>
<dbReference type="Pfam" id="PF00300">
    <property type="entry name" value="His_Phos_1"/>
    <property type="match status" value="1"/>
</dbReference>
<gene>
    <name evidence="1" type="ORF">PSJ8397_01153</name>
</gene>
<name>A0A1Y5S1K8_9RHOB</name>
<dbReference type="OrthoDB" id="9810154at2"/>
<dbReference type="AlphaFoldDB" id="A0A1Y5S1K8"/>
<dbReference type="Gene3D" id="3.40.50.1240">
    <property type="entry name" value="Phosphoglycerate mutase-like"/>
    <property type="match status" value="1"/>
</dbReference>
<dbReference type="PANTHER" id="PTHR47623:SF1">
    <property type="entry name" value="OS09G0287300 PROTEIN"/>
    <property type="match status" value="1"/>
</dbReference>
<reference evidence="1 2" key="1">
    <citation type="submission" date="2017-03" db="EMBL/GenBank/DDBJ databases">
        <authorList>
            <person name="Afonso C.L."/>
            <person name="Miller P.J."/>
            <person name="Scott M.A."/>
            <person name="Spackman E."/>
            <person name="Goraichik I."/>
            <person name="Dimitrov K.M."/>
            <person name="Suarez D.L."/>
            <person name="Swayne D.E."/>
        </authorList>
    </citation>
    <scope>NUCLEOTIDE SEQUENCE [LARGE SCALE GENOMIC DNA]</scope>
    <source>
        <strain evidence="1 2">CECT 8397</strain>
    </source>
</reference>
<dbReference type="InterPro" id="IPR029033">
    <property type="entry name" value="His_PPase_superfam"/>
</dbReference>
<accession>A0A1Y5S1K8</accession>
<dbReference type="SMART" id="SM00855">
    <property type="entry name" value="PGAM"/>
    <property type="match status" value="1"/>
</dbReference>
<dbReference type="RefSeq" id="WP_085863623.1">
    <property type="nucleotide sequence ID" value="NZ_FWFT01000002.1"/>
</dbReference>
<keyword evidence="2" id="KW-1185">Reference proteome</keyword>
<organism evidence="1 2">
    <name type="scientific">Pseudooctadecabacter jejudonensis</name>
    <dbReference type="NCBI Taxonomy" id="1391910"/>
    <lineage>
        <taxon>Bacteria</taxon>
        <taxon>Pseudomonadati</taxon>
        <taxon>Pseudomonadota</taxon>
        <taxon>Alphaproteobacteria</taxon>
        <taxon>Rhodobacterales</taxon>
        <taxon>Paracoccaceae</taxon>
        <taxon>Pseudooctadecabacter</taxon>
    </lineage>
</organism>
<proteinExistence type="predicted"/>
<protein>
    <submittedName>
        <fullName evidence="1">Phosphohistidine phosphatase</fullName>
    </submittedName>
</protein>
<dbReference type="SUPFAM" id="SSF53254">
    <property type="entry name" value="Phosphoglycerate mutase-like"/>
    <property type="match status" value="1"/>
</dbReference>
<dbReference type="InterPro" id="IPR013078">
    <property type="entry name" value="His_Pase_superF_clade-1"/>
</dbReference>
<dbReference type="Proteomes" id="UP000193623">
    <property type="component" value="Unassembled WGS sequence"/>
</dbReference>
<dbReference type="EMBL" id="FWFT01000002">
    <property type="protein sequence ID" value="SLN27849.1"/>
    <property type="molecule type" value="Genomic_DNA"/>
</dbReference>
<evidence type="ECO:0000313" key="1">
    <source>
        <dbReference type="EMBL" id="SLN27849.1"/>
    </source>
</evidence>
<sequence>MTKRLILIRHAKSSWDSPSDDHARPLNDRGRKACKDLGHWLSGRGHVPDAVFCSDAARTVETTDRIVAAMDCTPDVTYLNRLYHATPETLMDVVKSANGSCAAIIAHNPGIAYFAEQIVTGSPEHPQFFNYPTGAILVCDLPITNWADATSASAQLIDFVVPKDLSGGG</sequence>
<dbReference type="PANTHER" id="PTHR47623">
    <property type="entry name" value="OS09G0287300 PROTEIN"/>
    <property type="match status" value="1"/>
</dbReference>